<dbReference type="InterPro" id="IPR006175">
    <property type="entry name" value="YjgF/YER057c/UK114"/>
</dbReference>
<dbReference type="RefSeq" id="XP_037190805.1">
    <property type="nucleotide sequence ID" value="XM_037339239.1"/>
</dbReference>
<feature type="compositionally biased region" description="Basic and acidic residues" evidence="2">
    <location>
        <begin position="893"/>
        <end position="905"/>
    </location>
</feature>
<dbReference type="SUPFAM" id="SSF55298">
    <property type="entry name" value="YjgF-like"/>
    <property type="match status" value="1"/>
</dbReference>
<accession>A0A8H6AQX7</accession>
<gene>
    <name evidence="4" type="ORF">Bfra_008883</name>
</gene>
<comment type="similarity">
    <text evidence="1">Belongs to the RutC family.</text>
</comment>
<dbReference type="GO" id="GO:0005829">
    <property type="term" value="C:cytosol"/>
    <property type="evidence" value="ECO:0007669"/>
    <property type="project" value="TreeGrafter"/>
</dbReference>
<dbReference type="Pfam" id="PF01042">
    <property type="entry name" value="Ribonuc_L-PSP"/>
    <property type="match status" value="1"/>
</dbReference>
<keyword evidence="3" id="KW-0812">Transmembrane</keyword>
<keyword evidence="5" id="KW-1185">Reference proteome</keyword>
<feature type="transmembrane region" description="Helical" evidence="3">
    <location>
        <begin position="437"/>
        <end position="457"/>
    </location>
</feature>
<organism evidence="4 5">
    <name type="scientific">Botrytis fragariae</name>
    <dbReference type="NCBI Taxonomy" id="1964551"/>
    <lineage>
        <taxon>Eukaryota</taxon>
        <taxon>Fungi</taxon>
        <taxon>Dikarya</taxon>
        <taxon>Ascomycota</taxon>
        <taxon>Pezizomycotina</taxon>
        <taxon>Leotiomycetes</taxon>
        <taxon>Helotiales</taxon>
        <taxon>Sclerotiniaceae</taxon>
        <taxon>Botrytis</taxon>
    </lineage>
</organism>
<dbReference type="InterPro" id="IPR006056">
    <property type="entry name" value="RidA"/>
</dbReference>
<dbReference type="GeneID" id="59262931"/>
<evidence type="ECO:0000313" key="5">
    <source>
        <dbReference type="Proteomes" id="UP000531561"/>
    </source>
</evidence>
<dbReference type="OrthoDB" id="309640at2759"/>
<dbReference type="AlphaFoldDB" id="A0A8H6AQX7"/>
<evidence type="ECO:0000313" key="4">
    <source>
        <dbReference type="EMBL" id="KAF5871858.1"/>
    </source>
</evidence>
<dbReference type="GO" id="GO:0019239">
    <property type="term" value="F:deaminase activity"/>
    <property type="evidence" value="ECO:0007669"/>
    <property type="project" value="TreeGrafter"/>
</dbReference>
<evidence type="ECO:0000256" key="2">
    <source>
        <dbReference type="SAM" id="MobiDB-lite"/>
    </source>
</evidence>
<dbReference type="GO" id="GO:0005739">
    <property type="term" value="C:mitochondrion"/>
    <property type="evidence" value="ECO:0007669"/>
    <property type="project" value="TreeGrafter"/>
</dbReference>
<proteinExistence type="inferred from homology"/>
<feature type="region of interest" description="Disordered" evidence="2">
    <location>
        <begin position="802"/>
        <end position="905"/>
    </location>
</feature>
<dbReference type="Proteomes" id="UP000531561">
    <property type="component" value="Unassembled WGS sequence"/>
</dbReference>
<feature type="compositionally biased region" description="Low complexity" evidence="2">
    <location>
        <begin position="806"/>
        <end position="850"/>
    </location>
</feature>
<reference evidence="4 5" key="1">
    <citation type="journal article" date="2020" name="Phytopathology">
        <title>A high-quality genome resource of Botrytis fragariae, a new and rapidly spreading fungal pathogen causing strawberry gray mold in the U.S.A.</title>
        <authorList>
            <person name="Wu Y."/>
            <person name="Saski C.A."/>
            <person name="Schnabel G."/>
            <person name="Xiao S."/>
            <person name="Hu M."/>
        </authorList>
    </citation>
    <scope>NUCLEOTIDE SEQUENCE [LARGE SCALE GENOMIC DNA]</scope>
    <source>
        <strain evidence="4 5">BVB16</strain>
    </source>
</reference>
<name>A0A8H6AQX7_9HELO</name>
<dbReference type="NCBIfam" id="TIGR00004">
    <property type="entry name" value="Rid family detoxifying hydrolase"/>
    <property type="match status" value="1"/>
</dbReference>
<protein>
    <submittedName>
        <fullName evidence="4">Uncharacterized protein</fullName>
    </submittedName>
</protein>
<comment type="caution">
    <text evidence="4">The sequence shown here is derived from an EMBL/GenBank/DDBJ whole genome shotgun (WGS) entry which is preliminary data.</text>
</comment>
<evidence type="ECO:0000256" key="1">
    <source>
        <dbReference type="ARBA" id="ARBA00010552"/>
    </source>
</evidence>
<evidence type="ECO:0000256" key="3">
    <source>
        <dbReference type="SAM" id="Phobius"/>
    </source>
</evidence>
<dbReference type="FunFam" id="3.30.1330.40:FF:000001">
    <property type="entry name" value="L-PSP family endoribonuclease"/>
    <property type="match status" value="1"/>
</dbReference>
<dbReference type="Gene3D" id="3.30.1330.40">
    <property type="entry name" value="RutC-like"/>
    <property type="match status" value="1"/>
</dbReference>
<dbReference type="PANTHER" id="PTHR11803:SF42">
    <property type="entry name" value="MMF1"/>
    <property type="match status" value="1"/>
</dbReference>
<dbReference type="PANTHER" id="PTHR11803">
    <property type="entry name" value="2-IMINOBUTANOATE/2-IMINOPROPANOATE DEAMINASE RIDA"/>
    <property type="match status" value="1"/>
</dbReference>
<dbReference type="CDD" id="cd00448">
    <property type="entry name" value="YjgF_YER057c_UK114_family"/>
    <property type="match status" value="1"/>
</dbReference>
<keyword evidence="3" id="KW-0472">Membrane</keyword>
<sequence>MPQKEAVSTDKAPPPLPFFSQAIKCQGMVYCSGSIGMDVATMKLVEGGVADRTKQAILNLQAVLEAAGSSLENVVKVNVFLTDMQNFAAMNKVYAEFFHKDPKPVRTCVAVHQLPLGTDGRRILVVNESAINAKSYDQGLDRLPGEDDKSVLFQTTGTTLRNAPRLVGSQIVNQHLIQERRNKALEALLAVREEGDKTKGLTLLNSLTSSPVTDIVPASAASQTVEKSEVLPPVAKEALAEADSPNATNQVPARGRKWFGKAQARPTTMADFKRFMPLQLEHPPHPEGDRSNAWFKDEYANLYLAIVRFATEFFGFQELQEGFHEPWAVRMPEEFYRYVELVAEPDTVVGGWDEMLLNTSTRKYLIVGIIVKILEARVFSLVLWGNTKEGEEFLHGLDRALLDSEGYSRQELRHRSIRTLLGGASLTPNFHKDCTKLTAQVLLLFMPLFNYLTLLPAGPETRRLPIHLHPHLPTIIHTVSLLPGTAYKPDEHTSILQHSWTLSKTVVQNNWNRDREELEIERAEAEGYVIAYRSAGNARLESNAGLRALRRLQDVQKKLADQKPPGFTHEAGVKIAIWPVTKRYWAGNSKPGGDMDGQSMFNVTTAGAVFYYKEKDKPYEPLLEFVAEKNKKLGGRYKRVKDLFTVLALLSLGAFVVLLYVVGWAGLVAWLTSFLAAITESLRESVVRGRETASSAYEYTGSPGYDWFGKRRAQPIPDYQTAYSDAKEGVKEGIRKGASKAEDLAGDTYDRVTAKAKDGVKGGYDAYATRKSQAEDVIENVASKAKSGGRVYEKAAEKVRNAAGTSGEKIASKAKSAAGSAKGKMTSKAKSAAGAPAEKITSKAKSAAKPTAERVTPRVNNAAGGAYGKASRVLVNRGAGARATVQARKKRTKGEAYTREGMRNL</sequence>
<dbReference type="EMBL" id="JABFCT010000011">
    <property type="protein sequence ID" value="KAF5871858.1"/>
    <property type="molecule type" value="Genomic_DNA"/>
</dbReference>
<dbReference type="InterPro" id="IPR035959">
    <property type="entry name" value="RutC-like_sf"/>
</dbReference>
<keyword evidence="3" id="KW-1133">Transmembrane helix</keyword>
<feature type="transmembrane region" description="Helical" evidence="3">
    <location>
        <begin position="643"/>
        <end position="671"/>
    </location>
</feature>